<evidence type="ECO:0000313" key="4">
    <source>
        <dbReference type="EMBL" id="RVT65060.1"/>
    </source>
</evidence>
<dbReference type="AlphaFoldDB" id="A0A3S2X4H3"/>
<feature type="transmembrane region" description="Helical" evidence="3">
    <location>
        <begin position="12"/>
        <end position="36"/>
    </location>
</feature>
<dbReference type="Proteomes" id="UP000288024">
    <property type="component" value="Unassembled WGS sequence"/>
</dbReference>
<dbReference type="Pfam" id="PF07963">
    <property type="entry name" value="N_methyl"/>
    <property type="match status" value="1"/>
</dbReference>
<keyword evidence="3" id="KW-0472">Membrane</keyword>
<gene>
    <name evidence="4" type="ORF">EM808_05995</name>
</gene>
<keyword evidence="2" id="KW-0178">Competence</keyword>
<keyword evidence="3" id="KW-1133">Transmembrane helix</keyword>
<name>A0A3S2X4H3_9BACI</name>
<evidence type="ECO:0000256" key="3">
    <source>
        <dbReference type="SAM" id="Phobius"/>
    </source>
</evidence>
<sequence>MKFFKILSSSKGLTLIEVLVSLTILSIILLGIMNFFNQAYSYTNSNQKKTAAVNVARNALTFMEQSTGTNSFIAIRERLEKNEKSSGTLQICNNEYKLIWKGDATPTDCSPVTINNIPYHVSIVPTLDKKYTDYFIPLTVKVDWKVNKREYTTSVEGAIKSEDLR</sequence>
<proteinExistence type="predicted"/>
<evidence type="ECO:0000313" key="5">
    <source>
        <dbReference type="Proteomes" id="UP000288024"/>
    </source>
</evidence>
<keyword evidence="3" id="KW-0812">Transmembrane</keyword>
<organism evidence="4 5">
    <name type="scientific">Niallia taxi</name>
    <dbReference type="NCBI Taxonomy" id="2499688"/>
    <lineage>
        <taxon>Bacteria</taxon>
        <taxon>Bacillati</taxon>
        <taxon>Bacillota</taxon>
        <taxon>Bacilli</taxon>
        <taxon>Bacillales</taxon>
        <taxon>Bacillaceae</taxon>
        <taxon>Niallia</taxon>
    </lineage>
</organism>
<comment type="subcellular location">
    <subcellularLocation>
        <location evidence="1">Cell surface</location>
    </subcellularLocation>
</comment>
<protein>
    <submittedName>
        <fullName evidence="4">Prepilin-type N-terminal cleavage/methylation domain-containing protein</fullName>
    </submittedName>
</protein>
<keyword evidence="5" id="KW-1185">Reference proteome</keyword>
<dbReference type="InterPro" id="IPR012902">
    <property type="entry name" value="N_methyl_site"/>
</dbReference>
<dbReference type="EMBL" id="RZTZ01000002">
    <property type="protein sequence ID" value="RVT65060.1"/>
    <property type="molecule type" value="Genomic_DNA"/>
</dbReference>
<dbReference type="PROSITE" id="PS00409">
    <property type="entry name" value="PROKAR_NTER_METHYL"/>
    <property type="match status" value="1"/>
</dbReference>
<accession>A0A3S2X4H3</accession>
<dbReference type="GO" id="GO:0030420">
    <property type="term" value="P:establishment of competence for transformation"/>
    <property type="evidence" value="ECO:0007669"/>
    <property type="project" value="UniProtKB-KW"/>
</dbReference>
<evidence type="ECO:0000256" key="2">
    <source>
        <dbReference type="ARBA" id="ARBA00023287"/>
    </source>
</evidence>
<dbReference type="NCBIfam" id="TIGR02532">
    <property type="entry name" value="IV_pilin_GFxxxE"/>
    <property type="match status" value="1"/>
</dbReference>
<dbReference type="RefSeq" id="WP_127737239.1">
    <property type="nucleotide sequence ID" value="NZ_JBBJSR010000004.1"/>
</dbReference>
<evidence type="ECO:0000256" key="1">
    <source>
        <dbReference type="ARBA" id="ARBA00004241"/>
    </source>
</evidence>
<dbReference type="GO" id="GO:0009986">
    <property type="term" value="C:cell surface"/>
    <property type="evidence" value="ECO:0007669"/>
    <property type="project" value="UniProtKB-SubCell"/>
</dbReference>
<reference evidence="4 5" key="1">
    <citation type="submission" date="2019-01" db="EMBL/GenBank/DDBJ databases">
        <title>Bacillus sp. M5HDSG1-1, whole genome shotgun sequence.</title>
        <authorList>
            <person name="Tuo L."/>
        </authorList>
    </citation>
    <scope>NUCLEOTIDE SEQUENCE [LARGE SCALE GENOMIC DNA]</scope>
    <source>
        <strain evidence="4 5">M5HDSG1-1</strain>
    </source>
</reference>
<comment type="caution">
    <text evidence="4">The sequence shown here is derived from an EMBL/GenBank/DDBJ whole genome shotgun (WGS) entry which is preliminary data.</text>
</comment>